<evidence type="ECO:0000256" key="3">
    <source>
        <dbReference type="ARBA" id="ARBA00022741"/>
    </source>
</evidence>
<comment type="subcellular location">
    <subcellularLocation>
        <location evidence="1">Cell membrane</location>
        <topology evidence="1">Multi-pass membrane protein</topology>
    </subcellularLocation>
</comment>
<keyword evidence="4" id="KW-0067">ATP-binding</keyword>
<dbReference type="EMBL" id="CP000142">
    <property type="protein sequence ID" value="ABA88508.1"/>
    <property type="molecule type" value="Genomic_DNA"/>
</dbReference>
<dbReference type="GO" id="GO:0005524">
    <property type="term" value="F:ATP binding"/>
    <property type="evidence" value="ECO:0007669"/>
    <property type="project" value="UniProtKB-KW"/>
</dbReference>
<evidence type="ECO:0000256" key="2">
    <source>
        <dbReference type="ARBA" id="ARBA00022692"/>
    </source>
</evidence>
<dbReference type="Gene3D" id="1.20.1560.10">
    <property type="entry name" value="ABC transporter type 1, transmembrane domain"/>
    <property type="match status" value="1"/>
</dbReference>
<dbReference type="Gene3D" id="3.40.50.300">
    <property type="entry name" value="P-loop containing nucleotide triphosphate hydrolases"/>
    <property type="match status" value="1"/>
</dbReference>
<dbReference type="GO" id="GO:0005886">
    <property type="term" value="C:plasma membrane"/>
    <property type="evidence" value="ECO:0007669"/>
    <property type="project" value="UniProtKB-SubCell"/>
</dbReference>
<evidence type="ECO:0000259" key="8">
    <source>
        <dbReference type="PROSITE" id="PS50893"/>
    </source>
</evidence>
<evidence type="ECO:0000313" key="10">
    <source>
        <dbReference type="EMBL" id="ABA88508.1"/>
    </source>
</evidence>
<dbReference type="InterPro" id="IPR027417">
    <property type="entry name" value="P-loop_NTPase"/>
</dbReference>
<evidence type="ECO:0000256" key="1">
    <source>
        <dbReference type="ARBA" id="ARBA00004651"/>
    </source>
</evidence>
<feature type="transmembrane region" description="Helical" evidence="7">
    <location>
        <begin position="246"/>
        <end position="267"/>
    </location>
</feature>
<keyword evidence="6 7" id="KW-0472">Membrane</keyword>
<dbReference type="SUPFAM" id="SSF52540">
    <property type="entry name" value="P-loop containing nucleoside triphosphate hydrolases"/>
    <property type="match status" value="1"/>
</dbReference>
<dbReference type="InterPro" id="IPR011527">
    <property type="entry name" value="ABC1_TM_dom"/>
</dbReference>
<dbReference type="HOGENOM" id="CLU_000604_84_9_7"/>
<dbReference type="GO" id="GO:0015421">
    <property type="term" value="F:ABC-type oligopeptide transporter activity"/>
    <property type="evidence" value="ECO:0007669"/>
    <property type="project" value="TreeGrafter"/>
</dbReference>
<sequence length="579" mass="64550">MKYNPKQLYQRLWRYSKPYLPRVFLAMFASIVVSGVDVATAKLVKPFVDDVLMAADRGLANLVPIIVIGLAVCKGGGRYIQEYFIKTAGQMVVQDIRNDLYRHSMNLSMGYFSRSSTGNVMSRILNDVGALQRSAADVMVDGLRESFTLMGLTFVAFQSDWRLATIAFLVMPVSIVPASVIGRRIKENTRRGQRTMGTLTRVLQESLAGIKVIKAFGSEDRECQRFRTENKRFYHFIRKVLKYDSAATPVIEILSSFGIGAVLWYGIRRVSDGAMTQGDLSAFIAALFMMYAPMKRLTKVSNTIQRSLGAAERVFELMDEVPEIADQPDAIQAPRAVGNIVFEHVGFSYGDEPVLHDLNLSIRAGEIAALVGPSGGGKSTVIGLLNRFYDPQQGAIHIDGYDIRQLTQDSLKQSMALVDQETFLFNDTVWNNIRYGRPEASDSEVEEAARQAYADEFVRAMPDGYETVIGDRGVRLSGGQRQRICIARAILRDAPILLLDEATSALDTESEATVQKALVNLMNNRTTIVVAHRLSTVMHADKIVVLEGGRIREIGRHQDLLSGDGLYRRLYEMQFADRD</sequence>
<dbReference type="PROSITE" id="PS50929">
    <property type="entry name" value="ABC_TM1F"/>
    <property type="match status" value="1"/>
</dbReference>
<dbReference type="eggNOG" id="COG1132">
    <property type="taxonomic scope" value="Bacteria"/>
</dbReference>
<keyword evidence="5 7" id="KW-1133">Transmembrane helix</keyword>
<reference evidence="11" key="1">
    <citation type="submission" date="2005-10" db="EMBL/GenBank/DDBJ databases">
        <title>Complete sequence of Pelobacter carbinolicus DSM 2380.</title>
        <authorList>
            <person name="Copeland A."/>
            <person name="Lucas S."/>
            <person name="Lapidus A."/>
            <person name="Barry K."/>
            <person name="Detter J.C."/>
            <person name="Glavina T."/>
            <person name="Hammon N."/>
            <person name="Israni S."/>
            <person name="Pitluck S."/>
            <person name="Chertkov O."/>
            <person name="Schmutz J."/>
            <person name="Larimer F."/>
            <person name="Land M."/>
            <person name="Kyrpides N."/>
            <person name="Ivanova N."/>
            <person name="Richardson P."/>
        </authorList>
    </citation>
    <scope>NUCLEOTIDE SEQUENCE [LARGE SCALE GENOMIC DNA]</scope>
    <source>
        <strain evidence="11">DSM 2380 / NBRC 103641 / GraBd1</strain>
    </source>
</reference>
<dbReference type="PANTHER" id="PTHR43394">
    <property type="entry name" value="ATP-DEPENDENT PERMEASE MDL1, MITOCHONDRIAL"/>
    <property type="match status" value="1"/>
</dbReference>
<evidence type="ECO:0000259" key="9">
    <source>
        <dbReference type="PROSITE" id="PS50929"/>
    </source>
</evidence>
<dbReference type="STRING" id="338963.Pcar_1259"/>
<dbReference type="PROSITE" id="PS00211">
    <property type="entry name" value="ABC_TRANSPORTER_1"/>
    <property type="match status" value="1"/>
</dbReference>
<dbReference type="SMART" id="SM00382">
    <property type="entry name" value="AAA"/>
    <property type="match status" value="1"/>
</dbReference>
<dbReference type="KEGG" id="pca:Pcar_1259"/>
<dbReference type="InterPro" id="IPR036640">
    <property type="entry name" value="ABC1_TM_sf"/>
</dbReference>
<protein>
    <submittedName>
        <fullName evidence="10">Phospholipid/lipopolysaccharide-flipping ABC transporter MsbA</fullName>
    </submittedName>
</protein>
<feature type="domain" description="ABC transporter" evidence="8">
    <location>
        <begin position="340"/>
        <end position="573"/>
    </location>
</feature>
<evidence type="ECO:0000256" key="7">
    <source>
        <dbReference type="SAM" id="Phobius"/>
    </source>
</evidence>
<dbReference type="SUPFAM" id="SSF90123">
    <property type="entry name" value="ABC transporter transmembrane region"/>
    <property type="match status" value="1"/>
</dbReference>
<feature type="domain" description="ABC transmembrane type-1" evidence="9">
    <location>
        <begin position="24"/>
        <end position="306"/>
    </location>
</feature>
<dbReference type="CDD" id="cd18552">
    <property type="entry name" value="ABC_6TM_MsbA_like"/>
    <property type="match status" value="1"/>
</dbReference>
<evidence type="ECO:0000256" key="5">
    <source>
        <dbReference type="ARBA" id="ARBA00022989"/>
    </source>
</evidence>
<dbReference type="InterPro" id="IPR003439">
    <property type="entry name" value="ABC_transporter-like_ATP-bd"/>
</dbReference>
<dbReference type="PANTHER" id="PTHR43394:SF1">
    <property type="entry name" value="ATP-BINDING CASSETTE SUB-FAMILY B MEMBER 10, MITOCHONDRIAL"/>
    <property type="match status" value="1"/>
</dbReference>
<dbReference type="FunFam" id="3.40.50.300:FF:000218">
    <property type="entry name" value="Multidrug ABC transporter ATP-binding protein"/>
    <property type="match status" value="1"/>
</dbReference>
<dbReference type="Proteomes" id="UP000002534">
    <property type="component" value="Chromosome"/>
</dbReference>
<dbReference type="InterPro" id="IPR039421">
    <property type="entry name" value="Type_1_exporter"/>
</dbReference>
<keyword evidence="3" id="KW-0547">Nucleotide-binding</keyword>
<name>Q3A549_SYNC1</name>
<dbReference type="Pfam" id="PF00664">
    <property type="entry name" value="ABC_membrane"/>
    <property type="match status" value="1"/>
</dbReference>
<evidence type="ECO:0000256" key="4">
    <source>
        <dbReference type="ARBA" id="ARBA00022840"/>
    </source>
</evidence>
<reference evidence="10 11" key="2">
    <citation type="journal article" date="2012" name="BMC Genomics">
        <title>The genome of Pelobacter carbinolicus reveals surprising metabolic capabilities and physiological features.</title>
        <authorList>
            <person name="Aklujkar M."/>
            <person name="Haveman S.A."/>
            <person name="Didonato R.Jr."/>
            <person name="Chertkov O."/>
            <person name="Han C.S."/>
            <person name="Land M.L."/>
            <person name="Brown P."/>
            <person name="Lovley D.R."/>
        </authorList>
    </citation>
    <scope>NUCLEOTIDE SEQUENCE [LARGE SCALE GENOMIC DNA]</scope>
    <source>
        <strain evidence="11">DSM 2380 / NBRC 103641 / GraBd1</strain>
    </source>
</reference>
<accession>Q3A549</accession>
<keyword evidence="2 7" id="KW-0812">Transmembrane</keyword>
<dbReference type="PROSITE" id="PS50893">
    <property type="entry name" value="ABC_TRANSPORTER_2"/>
    <property type="match status" value="1"/>
</dbReference>
<feature type="transmembrane region" description="Helical" evidence="7">
    <location>
        <begin position="20"/>
        <end position="39"/>
    </location>
</feature>
<keyword evidence="11" id="KW-1185">Reference proteome</keyword>
<gene>
    <name evidence="10" type="primary">msbA</name>
    <name evidence="10" type="ordered locus">Pcar_1259</name>
</gene>
<dbReference type="GO" id="GO:0016887">
    <property type="term" value="F:ATP hydrolysis activity"/>
    <property type="evidence" value="ECO:0007669"/>
    <property type="project" value="InterPro"/>
</dbReference>
<evidence type="ECO:0000313" key="11">
    <source>
        <dbReference type="Proteomes" id="UP000002534"/>
    </source>
</evidence>
<dbReference type="AlphaFoldDB" id="Q3A549"/>
<organism evidence="10 11">
    <name type="scientific">Syntrophotalea carbinolica (strain DSM 2380 / NBRC 103641 / GraBd1)</name>
    <name type="common">Pelobacter carbinolicus</name>
    <dbReference type="NCBI Taxonomy" id="338963"/>
    <lineage>
        <taxon>Bacteria</taxon>
        <taxon>Pseudomonadati</taxon>
        <taxon>Thermodesulfobacteriota</taxon>
        <taxon>Desulfuromonadia</taxon>
        <taxon>Desulfuromonadales</taxon>
        <taxon>Syntrophotaleaceae</taxon>
        <taxon>Syntrophotalea</taxon>
    </lineage>
</organism>
<feature type="transmembrane region" description="Helical" evidence="7">
    <location>
        <begin position="163"/>
        <end position="181"/>
    </location>
</feature>
<dbReference type="Pfam" id="PF00005">
    <property type="entry name" value="ABC_tran"/>
    <property type="match status" value="1"/>
</dbReference>
<dbReference type="InterPro" id="IPR017871">
    <property type="entry name" value="ABC_transporter-like_CS"/>
</dbReference>
<evidence type="ECO:0000256" key="6">
    <source>
        <dbReference type="ARBA" id="ARBA00023136"/>
    </source>
</evidence>
<proteinExistence type="predicted"/>
<dbReference type="InterPro" id="IPR003593">
    <property type="entry name" value="AAA+_ATPase"/>
</dbReference>
<dbReference type="RefSeq" id="WP_011340983.1">
    <property type="nucleotide sequence ID" value="NC_007498.2"/>
</dbReference>